<name>A0AAV6MR25_9ROSI</name>
<gene>
    <name evidence="1" type="ORF">SDJN03_18480</name>
</gene>
<proteinExistence type="predicted"/>
<evidence type="ECO:0000313" key="1">
    <source>
        <dbReference type="EMBL" id="KAG6585747.1"/>
    </source>
</evidence>
<sequence>MICSSLVWYRFEDGGGMYRKGPARLFSHLLISLPPRKKEESHVYILKWKKENLHREQRCTFKSLQAERTKMSIIYMKC</sequence>
<reference evidence="1 2" key="1">
    <citation type="journal article" date="2021" name="Hortic Res">
        <title>The domestication of Cucurbita argyrosperma as revealed by the genome of its wild relative.</title>
        <authorList>
            <person name="Barrera-Redondo J."/>
            <person name="Sanchez-de la Vega G."/>
            <person name="Aguirre-Liguori J.A."/>
            <person name="Castellanos-Morales G."/>
            <person name="Gutierrez-Guerrero Y.T."/>
            <person name="Aguirre-Dugua X."/>
            <person name="Aguirre-Planter E."/>
            <person name="Tenaillon M.I."/>
            <person name="Lira-Saade R."/>
            <person name="Eguiarte L.E."/>
        </authorList>
    </citation>
    <scope>NUCLEOTIDE SEQUENCE [LARGE SCALE GENOMIC DNA]</scope>
    <source>
        <strain evidence="1">JBR-2021</strain>
    </source>
</reference>
<protein>
    <submittedName>
        <fullName evidence="1">Uncharacterized protein</fullName>
    </submittedName>
</protein>
<accession>A0AAV6MR25</accession>
<dbReference type="Proteomes" id="UP000685013">
    <property type="component" value="Chromosome 12"/>
</dbReference>
<keyword evidence="2" id="KW-1185">Reference proteome</keyword>
<comment type="caution">
    <text evidence="1">The sequence shown here is derived from an EMBL/GenBank/DDBJ whole genome shotgun (WGS) entry which is preliminary data.</text>
</comment>
<evidence type="ECO:0000313" key="2">
    <source>
        <dbReference type="Proteomes" id="UP000685013"/>
    </source>
</evidence>
<organism evidence="1 2">
    <name type="scientific">Cucurbita argyrosperma subsp. sororia</name>
    <dbReference type="NCBI Taxonomy" id="37648"/>
    <lineage>
        <taxon>Eukaryota</taxon>
        <taxon>Viridiplantae</taxon>
        <taxon>Streptophyta</taxon>
        <taxon>Embryophyta</taxon>
        <taxon>Tracheophyta</taxon>
        <taxon>Spermatophyta</taxon>
        <taxon>Magnoliopsida</taxon>
        <taxon>eudicotyledons</taxon>
        <taxon>Gunneridae</taxon>
        <taxon>Pentapetalae</taxon>
        <taxon>rosids</taxon>
        <taxon>fabids</taxon>
        <taxon>Cucurbitales</taxon>
        <taxon>Cucurbitaceae</taxon>
        <taxon>Cucurbiteae</taxon>
        <taxon>Cucurbita</taxon>
    </lineage>
</organism>
<feature type="non-terminal residue" evidence="1">
    <location>
        <position position="1"/>
    </location>
</feature>
<dbReference type="AlphaFoldDB" id="A0AAV6MR25"/>
<dbReference type="EMBL" id="JAGKQH010000012">
    <property type="protein sequence ID" value="KAG6585747.1"/>
    <property type="molecule type" value="Genomic_DNA"/>
</dbReference>